<reference evidence="1 2" key="2">
    <citation type="journal article" date="2022" name="Mol. Ecol. Resour.">
        <title>The genomes of chicory, endive, great burdock and yacon provide insights into Asteraceae paleo-polyploidization history and plant inulin production.</title>
        <authorList>
            <person name="Fan W."/>
            <person name="Wang S."/>
            <person name="Wang H."/>
            <person name="Wang A."/>
            <person name="Jiang F."/>
            <person name="Liu H."/>
            <person name="Zhao H."/>
            <person name="Xu D."/>
            <person name="Zhang Y."/>
        </authorList>
    </citation>
    <scope>NUCLEOTIDE SEQUENCE [LARGE SCALE GENOMIC DNA]</scope>
    <source>
        <strain evidence="2">cv. Yunnan</strain>
        <tissue evidence="1">Leaves</tissue>
    </source>
</reference>
<keyword evidence="2" id="KW-1185">Reference proteome</keyword>
<comment type="caution">
    <text evidence="1">The sequence shown here is derived from an EMBL/GenBank/DDBJ whole genome shotgun (WGS) entry which is preliminary data.</text>
</comment>
<reference evidence="2" key="1">
    <citation type="journal article" date="2022" name="Mol. Ecol. Resour.">
        <title>The genomes of chicory, endive, great burdock and yacon provide insights into Asteraceae palaeo-polyploidization history and plant inulin production.</title>
        <authorList>
            <person name="Fan W."/>
            <person name="Wang S."/>
            <person name="Wang H."/>
            <person name="Wang A."/>
            <person name="Jiang F."/>
            <person name="Liu H."/>
            <person name="Zhao H."/>
            <person name="Xu D."/>
            <person name="Zhang Y."/>
        </authorList>
    </citation>
    <scope>NUCLEOTIDE SEQUENCE [LARGE SCALE GENOMIC DNA]</scope>
    <source>
        <strain evidence="2">cv. Yunnan</strain>
    </source>
</reference>
<gene>
    <name evidence="1" type="ORF">L1987_77160</name>
</gene>
<sequence length="76" mass="7357">MEQNQRITGGGFPAMTGGGGVGEGGGGCQQRIDGGAAGAKEVSEAVVLTLAVVMVAPALEAATPVAILVVSTTMSR</sequence>
<name>A0ACB8Z9C7_9ASTR</name>
<evidence type="ECO:0000313" key="1">
    <source>
        <dbReference type="EMBL" id="KAI3694198.1"/>
    </source>
</evidence>
<evidence type="ECO:0000313" key="2">
    <source>
        <dbReference type="Proteomes" id="UP001056120"/>
    </source>
</evidence>
<dbReference type="EMBL" id="CM042043">
    <property type="protein sequence ID" value="KAI3694198.1"/>
    <property type="molecule type" value="Genomic_DNA"/>
</dbReference>
<dbReference type="Proteomes" id="UP001056120">
    <property type="component" value="Linkage Group LG26"/>
</dbReference>
<accession>A0ACB8Z9C7</accession>
<protein>
    <submittedName>
        <fullName evidence="1">Uncharacterized protein</fullName>
    </submittedName>
</protein>
<proteinExistence type="predicted"/>
<organism evidence="1 2">
    <name type="scientific">Smallanthus sonchifolius</name>
    <dbReference type="NCBI Taxonomy" id="185202"/>
    <lineage>
        <taxon>Eukaryota</taxon>
        <taxon>Viridiplantae</taxon>
        <taxon>Streptophyta</taxon>
        <taxon>Embryophyta</taxon>
        <taxon>Tracheophyta</taxon>
        <taxon>Spermatophyta</taxon>
        <taxon>Magnoliopsida</taxon>
        <taxon>eudicotyledons</taxon>
        <taxon>Gunneridae</taxon>
        <taxon>Pentapetalae</taxon>
        <taxon>asterids</taxon>
        <taxon>campanulids</taxon>
        <taxon>Asterales</taxon>
        <taxon>Asteraceae</taxon>
        <taxon>Asteroideae</taxon>
        <taxon>Heliantheae alliance</taxon>
        <taxon>Millerieae</taxon>
        <taxon>Smallanthus</taxon>
    </lineage>
</organism>